<evidence type="ECO:0000313" key="4">
    <source>
        <dbReference type="Proteomes" id="UP001300763"/>
    </source>
</evidence>
<dbReference type="EMBL" id="JAQZAO010000023">
    <property type="protein sequence ID" value="MDD7969385.1"/>
    <property type="molecule type" value="Genomic_DNA"/>
</dbReference>
<dbReference type="Gene3D" id="3.40.109.10">
    <property type="entry name" value="NADH Oxidase"/>
    <property type="match status" value="1"/>
</dbReference>
<gene>
    <name evidence="3" type="ORF">PGB27_28915</name>
</gene>
<dbReference type="RefSeq" id="WP_274203914.1">
    <property type="nucleotide sequence ID" value="NZ_JAQZAO010000023.1"/>
</dbReference>
<reference evidence="3 4" key="1">
    <citation type="submission" date="2023-02" db="EMBL/GenBank/DDBJ databases">
        <title>Genome sequencing required for Actinomycetospora new species description.</title>
        <authorList>
            <person name="Saimee Y."/>
            <person name="Duangmal K."/>
        </authorList>
    </citation>
    <scope>NUCLEOTIDE SEQUENCE [LARGE SCALE GENOMIC DNA]</scope>
    <source>
        <strain evidence="3 4">DW7H6</strain>
    </source>
</reference>
<evidence type="ECO:0000256" key="1">
    <source>
        <dbReference type="SAM" id="MobiDB-lite"/>
    </source>
</evidence>
<dbReference type="InterPro" id="IPR000594">
    <property type="entry name" value="ThiF_NAD_FAD-bd"/>
</dbReference>
<name>A0ABT5T2N0_9PSEU</name>
<organism evidence="3 4">
    <name type="scientific">Actinomycetospora lemnae</name>
    <dbReference type="NCBI Taxonomy" id="3019891"/>
    <lineage>
        <taxon>Bacteria</taxon>
        <taxon>Bacillati</taxon>
        <taxon>Actinomycetota</taxon>
        <taxon>Actinomycetes</taxon>
        <taxon>Pseudonocardiales</taxon>
        <taxon>Pseudonocardiaceae</taxon>
        <taxon>Actinomycetospora</taxon>
    </lineage>
</organism>
<dbReference type="CDD" id="cd01483">
    <property type="entry name" value="E1_enzyme_family"/>
    <property type="match status" value="1"/>
</dbReference>
<proteinExistence type="predicted"/>
<keyword evidence="4" id="KW-1185">Reference proteome</keyword>
<dbReference type="Proteomes" id="UP001300763">
    <property type="component" value="Unassembled WGS sequence"/>
</dbReference>
<accession>A0ABT5T2N0</accession>
<feature type="domain" description="THIF-type NAD/FAD binding fold" evidence="2">
    <location>
        <begin position="97"/>
        <end position="231"/>
    </location>
</feature>
<dbReference type="PANTHER" id="PTHR43267:SF3">
    <property type="entry name" value="THIF PROTEIN"/>
    <property type="match status" value="1"/>
</dbReference>
<dbReference type="Pfam" id="PF00899">
    <property type="entry name" value="ThiF"/>
    <property type="match status" value="1"/>
</dbReference>
<protein>
    <submittedName>
        <fullName evidence="3">Rv1355c family protein</fullName>
    </submittedName>
</protein>
<comment type="caution">
    <text evidence="3">The sequence shown here is derived from an EMBL/GenBank/DDBJ whole genome shotgun (WGS) entry which is preliminary data.</text>
</comment>
<dbReference type="Gene3D" id="3.40.50.720">
    <property type="entry name" value="NAD(P)-binding Rossmann-like Domain"/>
    <property type="match status" value="1"/>
</dbReference>
<dbReference type="InterPro" id="IPR000415">
    <property type="entry name" value="Nitroreductase-like"/>
</dbReference>
<sequence length="726" mass="77023">MSDIGPSRTGDDGRAWRAVLLDEVVPADAEVLAGLRADPCITVVDRREAQRADLAGIRSRARGDEPGELPTTWAFYPWRRTLIGVLGQDAFRRLRLDRNRNKITEAEQERLGRLRIGVVGLSVGHTIAHTLALEGLCGELRLADFDAVEVSNLNRLPATLFDLGVNKAVVAARRIAELDPYLSTVVEPDGVTDDGLAAFLDGLDVLVEECDSLDIKVRLREEARRRRIPVLMETSDRGLLDVERFDLEPDRPLLHGLLGDVDSAALRALSAEDKVPHVLRILGAADLSARTAASMVEVGRTLTTWPQLGGDVTLGGATVAAAVRRLGTGRGPASGRVRVDLDERLDALDTVLAGPPPADEPAPVDPPAPGSGHAVTDAVLEAVRRAPSGGNIQPWRVEVGAGVGGAVDPVVRLRLDRARTTTMDVEHRGSYVALGAALFNARAAAAAAGALGPCRLFGDPGDPDLVATLRLAPGRDERLAAAHAAVLRRGTNRAHGRPAPVPDRTVAALREAAHAEGGRVHLLTGDDLVAAGETLAGSDRIRYLTDRLHREMFAELVEPGAARTDVGIETRTLGLDPADLAKLAIARRPEVMALLADWDAGVALGEDTRDRLASSSALAVVAVEGSAPADFVRGGAAVEAVWVAAEDRGLAVHPTSPVFLYATHPHDLVVLSPRFADELAALQSSFRGIVGLVPGEAVALVLRMSHTDVPAPRSRRRPLTEISSIT</sequence>
<dbReference type="SUPFAM" id="SSF55469">
    <property type="entry name" value="FMN-dependent nitroreductase-like"/>
    <property type="match status" value="2"/>
</dbReference>
<dbReference type="InterPro" id="IPR045886">
    <property type="entry name" value="ThiF/MoeB/HesA"/>
</dbReference>
<feature type="compositionally biased region" description="Pro residues" evidence="1">
    <location>
        <begin position="354"/>
        <end position="369"/>
    </location>
</feature>
<dbReference type="InterPro" id="IPR035985">
    <property type="entry name" value="Ubiquitin-activating_enz"/>
</dbReference>
<dbReference type="NCBIfam" id="NF005901">
    <property type="entry name" value="PRK07877.1"/>
    <property type="match status" value="1"/>
</dbReference>
<feature type="region of interest" description="Disordered" evidence="1">
    <location>
        <begin position="353"/>
        <end position="373"/>
    </location>
</feature>
<dbReference type="SUPFAM" id="SSF69572">
    <property type="entry name" value="Activating enzymes of the ubiquitin-like proteins"/>
    <property type="match status" value="1"/>
</dbReference>
<evidence type="ECO:0000259" key="2">
    <source>
        <dbReference type="Pfam" id="PF00899"/>
    </source>
</evidence>
<evidence type="ECO:0000313" key="3">
    <source>
        <dbReference type="EMBL" id="MDD7969385.1"/>
    </source>
</evidence>
<dbReference type="PANTHER" id="PTHR43267">
    <property type="entry name" value="TRNA THREONYLCARBAMOYLADENOSINE DEHYDRATASE"/>
    <property type="match status" value="1"/>
</dbReference>